<dbReference type="SUPFAM" id="SSF51905">
    <property type="entry name" value="FAD/NAD(P)-binding domain"/>
    <property type="match status" value="1"/>
</dbReference>
<evidence type="ECO:0000313" key="2">
    <source>
        <dbReference type="EMBL" id="PIZ42091.1"/>
    </source>
</evidence>
<proteinExistence type="predicted"/>
<dbReference type="PRINTS" id="PR00420">
    <property type="entry name" value="RNGMNOXGNASE"/>
</dbReference>
<feature type="domain" description="FAD-binding" evidence="1">
    <location>
        <begin position="3"/>
        <end position="334"/>
    </location>
</feature>
<dbReference type="RefSeq" id="WP_286677939.1">
    <property type="nucleotide sequence ID" value="NZ_MNXI01000046.1"/>
</dbReference>
<dbReference type="InterPro" id="IPR050407">
    <property type="entry name" value="Geranylgeranyl_reductase"/>
</dbReference>
<dbReference type="PANTHER" id="PTHR42685:SF22">
    <property type="entry name" value="CONDITIONED MEDIUM FACTOR RECEPTOR 1"/>
    <property type="match status" value="1"/>
</dbReference>
<dbReference type="AlphaFoldDB" id="A0A2M7TAS8"/>
<name>A0A2M7TAS8_9ACTN</name>
<dbReference type="PANTHER" id="PTHR42685">
    <property type="entry name" value="GERANYLGERANYL DIPHOSPHATE REDUCTASE"/>
    <property type="match status" value="1"/>
</dbReference>
<comment type="caution">
    <text evidence="2">The sequence shown here is derived from an EMBL/GenBank/DDBJ whole genome shotgun (WGS) entry which is preliminary data.</text>
</comment>
<dbReference type="GO" id="GO:0071949">
    <property type="term" value="F:FAD binding"/>
    <property type="evidence" value="ECO:0007669"/>
    <property type="project" value="InterPro"/>
</dbReference>
<evidence type="ECO:0000313" key="3">
    <source>
        <dbReference type="Proteomes" id="UP000230956"/>
    </source>
</evidence>
<dbReference type="InterPro" id="IPR002938">
    <property type="entry name" value="FAD-bd"/>
</dbReference>
<dbReference type="Gene3D" id="3.50.50.60">
    <property type="entry name" value="FAD/NAD(P)-binding domain"/>
    <property type="match status" value="1"/>
</dbReference>
<dbReference type="GO" id="GO:0016628">
    <property type="term" value="F:oxidoreductase activity, acting on the CH-CH group of donors, NAD or NADP as acceptor"/>
    <property type="evidence" value="ECO:0007669"/>
    <property type="project" value="InterPro"/>
</dbReference>
<organism evidence="2 3">
    <name type="scientific">Candidatus Aquicultor secundus</name>
    <dbReference type="NCBI Taxonomy" id="1973895"/>
    <lineage>
        <taxon>Bacteria</taxon>
        <taxon>Bacillati</taxon>
        <taxon>Actinomycetota</taxon>
        <taxon>Candidatus Aquicultoria</taxon>
        <taxon>Candidatus Aquicultorales</taxon>
        <taxon>Candidatus Aquicultoraceae</taxon>
        <taxon>Candidatus Aquicultor</taxon>
    </lineage>
</organism>
<evidence type="ECO:0000259" key="1">
    <source>
        <dbReference type="Pfam" id="PF01494"/>
    </source>
</evidence>
<dbReference type="InterPro" id="IPR011777">
    <property type="entry name" value="Geranylgeranyl_Rdtase_fam"/>
</dbReference>
<dbReference type="InterPro" id="IPR036188">
    <property type="entry name" value="FAD/NAD-bd_sf"/>
</dbReference>
<protein>
    <recommendedName>
        <fullName evidence="1">FAD-binding domain-containing protein</fullName>
    </recommendedName>
</protein>
<dbReference type="Proteomes" id="UP000230956">
    <property type="component" value="Unassembled WGS sequence"/>
</dbReference>
<reference evidence="3" key="1">
    <citation type="submission" date="2017-09" db="EMBL/GenBank/DDBJ databases">
        <title>Depth-based differentiation of microbial function through sediment-hosted aquifers and enrichment of novel symbionts in the deep terrestrial subsurface.</title>
        <authorList>
            <person name="Probst A.J."/>
            <person name="Ladd B."/>
            <person name="Jarett J.K."/>
            <person name="Geller-Mcgrath D.E."/>
            <person name="Sieber C.M.K."/>
            <person name="Emerson J.B."/>
            <person name="Anantharaman K."/>
            <person name="Thomas B.C."/>
            <person name="Malmstrom R."/>
            <person name="Stieglmeier M."/>
            <person name="Klingl A."/>
            <person name="Woyke T."/>
            <person name="Ryan C.M."/>
            <person name="Banfield J.F."/>
        </authorList>
    </citation>
    <scope>NUCLEOTIDE SEQUENCE [LARGE SCALE GENOMIC DNA]</scope>
</reference>
<sequence length="402" mass="43508">MERVDVVVVGAGPSGSTAAYFLAGNGVNVALLDKSKFPREKTCGDGLGPRSLQMLDKMGLSGWLDKGGYYRCNRVRIFSNNGAYFEAGILDEDTAYPHFVITPRIDLDQKLIETAAHAGAKVFTDCRALAPVVSGGAVTGVRVVYNGEEVEIPCKVVICADGTHGTFAQTTGVESTKPHAIAARAYYSNVKGLDDCINVYIDEHIPEGYAWVFPTSTSTANIGLGVSTPVMKQHNIDLKKLMGWFLNEKDAKPVDMSGAVADTEIKGAYLRMGFGRHTTVANGILLAGDSAGLVNPLSGEGIAYAMESGEHAAMATKTALDRGDVSAQALKPYNEHLNKHFFIDHRVCEFLRQSLKRYAMMDRLIAKGQKHPELAAKFVSVMMGTAQPSAMFKPKMLGYYFF</sequence>
<dbReference type="NCBIfam" id="TIGR02032">
    <property type="entry name" value="GG-red-SF"/>
    <property type="match status" value="1"/>
</dbReference>
<gene>
    <name evidence="2" type="ORF">COY37_00975</name>
</gene>
<dbReference type="EMBL" id="PFNG01000028">
    <property type="protein sequence ID" value="PIZ42091.1"/>
    <property type="molecule type" value="Genomic_DNA"/>
</dbReference>
<dbReference type="Pfam" id="PF01494">
    <property type="entry name" value="FAD_binding_3"/>
    <property type="match status" value="1"/>
</dbReference>
<accession>A0A2M7TAS8</accession>